<proteinExistence type="predicted"/>
<dbReference type="InterPro" id="IPR052345">
    <property type="entry name" value="Rad_response_metalloprotease"/>
</dbReference>
<dbReference type="EMBL" id="JBHTLN010000001">
    <property type="protein sequence ID" value="MFD1122489.1"/>
    <property type="molecule type" value="Genomic_DNA"/>
</dbReference>
<dbReference type="Pfam" id="PF06114">
    <property type="entry name" value="Peptidase_M78"/>
    <property type="match status" value="1"/>
</dbReference>
<reference evidence="3" key="1">
    <citation type="journal article" date="2019" name="Int. J. Syst. Evol. Microbiol.">
        <title>The Global Catalogue of Microorganisms (GCM) 10K type strain sequencing project: providing services to taxonomists for standard genome sequencing and annotation.</title>
        <authorList>
            <consortium name="The Broad Institute Genomics Platform"/>
            <consortium name="The Broad Institute Genome Sequencing Center for Infectious Disease"/>
            <person name="Wu L."/>
            <person name="Ma J."/>
        </authorList>
    </citation>
    <scope>NUCLEOTIDE SEQUENCE [LARGE SCALE GENOMIC DNA]</scope>
    <source>
        <strain evidence="3">CCUG 58411</strain>
    </source>
</reference>
<evidence type="ECO:0000259" key="1">
    <source>
        <dbReference type="Pfam" id="PF06114"/>
    </source>
</evidence>
<dbReference type="PANTHER" id="PTHR43236">
    <property type="entry name" value="ANTITOXIN HIGA1"/>
    <property type="match status" value="1"/>
</dbReference>
<evidence type="ECO:0000313" key="3">
    <source>
        <dbReference type="Proteomes" id="UP001597206"/>
    </source>
</evidence>
<dbReference type="Gene3D" id="1.10.10.2910">
    <property type="match status" value="1"/>
</dbReference>
<evidence type="ECO:0000313" key="2">
    <source>
        <dbReference type="EMBL" id="MFD1122489.1"/>
    </source>
</evidence>
<dbReference type="InterPro" id="IPR010359">
    <property type="entry name" value="IrrE_HExxH"/>
</dbReference>
<sequence length="288" mass="32425">MNSPLWTPNKAAIKLIKVIDQFSAIHALDRFPTDIPAIALETANIFGWDDPITIVKGVDIKKFDGALMPDEDRKKWLLLYNQSLDSLGRIRFTQAHELGHYILHRTLRDNFQCGDSNVLSWPGDEENIETQADEFASSLLMPINDFREQTNTDINLDVLSFCASRYGVSLTATVLKWIKLTLESAVLILSKSGYIEWAWSSASAMKAGAYFKTQGNIIEVPQGTLAADESLPNEMFGKNIAAASWFKNSADKDSEIKEMKVLMDKYERVLTLLVLSKNTSVWPEWSNN</sequence>
<gene>
    <name evidence="2" type="ORF">ACFQ2T_08250</name>
</gene>
<name>A0ABW3P935_9PROT</name>
<protein>
    <submittedName>
        <fullName evidence="2">ImmA/IrrE family metallo-endopeptidase</fullName>
    </submittedName>
</protein>
<dbReference type="Proteomes" id="UP001597206">
    <property type="component" value="Unassembled WGS sequence"/>
</dbReference>
<dbReference type="PANTHER" id="PTHR43236:SF2">
    <property type="entry name" value="BLL0069 PROTEIN"/>
    <property type="match status" value="1"/>
</dbReference>
<organism evidence="2 3">
    <name type="scientific">Methylophilus flavus</name>
    <dbReference type="NCBI Taxonomy" id="640084"/>
    <lineage>
        <taxon>Bacteria</taxon>
        <taxon>Pseudomonadati</taxon>
        <taxon>Pseudomonadota</taxon>
        <taxon>Betaproteobacteria</taxon>
        <taxon>Nitrosomonadales</taxon>
        <taxon>Methylophilaceae</taxon>
        <taxon>Methylophilus</taxon>
    </lineage>
</organism>
<accession>A0ABW3P935</accession>
<feature type="domain" description="IrrE N-terminal-like" evidence="1">
    <location>
        <begin position="60"/>
        <end position="174"/>
    </location>
</feature>
<keyword evidence="3" id="KW-1185">Reference proteome</keyword>
<comment type="caution">
    <text evidence="2">The sequence shown here is derived from an EMBL/GenBank/DDBJ whole genome shotgun (WGS) entry which is preliminary data.</text>
</comment>
<dbReference type="RefSeq" id="WP_379032963.1">
    <property type="nucleotide sequence ID" value="NZ_JBHTLN010000001.1"/>
</dbReference>